<dbReference type="Proteomes" id="UP000626092">
    <property type="component" value="Unassembled WGS sequence"/>
</dbReference>
<evidence type="ECO:0000313" key="2">
    <source>
        <dbReference type="EMBL" id="KAF7145640.1"/>
    </source>
</evidence>
<keyword evidence="3" id="KW-1185">Reference proteome</keyword>
<protein>
    <submittedName>
        <fullName evidence="2">Uncharacterized protein</fullName>
    </submittedName>
</protein>
<name>A0A834H5A2_RHOSS</name>
<organism evidence="2 3">
    <name type="scientific">Rhododendron simsii</name>
    <name type="common">Sims's rhododendron</name>
    <dbReference type="NCBI Taxonomy" id="118357"/>
    <lineage>
        <taxon>Eukaryota</taxon>
        <taxon>Viridiplantae</taxon>
        <taxon>Streptophyta</taxon>
        <taxon>Embryophyta</taxon>
        <taxon>Tracheophyta</taxon>
        <taxon>Spermatophyta</taxon>
        <taxon>Magnoliopsida</taxon>
        <taxon>eudicotyledons</taxon>
        <taxon>Gunneridae</taxon>
        <taxon>Pentapetalae</taxon>
        <taxon>asterids</taxon>
        <taxon>Ericales</taxon>
        <taxon>Ericaceae</taxon>
        <taxon>Ericoideae</taxon>
        <taxon>Rhodoreae</taxon>
        <taxon>Rhododendron</taxon>
    </lineage>
</organism>
<proteinExistence type="predicted"/>
<sequence length="117" mass="12488">MALTCGVSAASGISEWIGTNGMAKEQTEDRGTSGNSVDKPQLMMQQADNIEGTVMDRDRDEVDDKGEYSAGPSKRACGFDIFEACPSSHQRDSSGAGPSHSVGLDIETDAHRVDPFY</sequence>
<dbReference type="EMBL" id="WJXA01000004">
    <property type="protein sequence ID" value="KAF7145640.1"/>
    <property type="molecule type" value="Genomic_DNA"/>
</dbReference>
<feature type="region of interest" description="Disordered" evidence="1">
    <location>
        <begin position="16"/>
        <end position="74"/>
    </location>
</feature>
<accession>A0A834H5A2</accession>
<dbReference type="OrthoDB" id="614844at2759"/>
<feature type="region of interest" description="Disordered" evidence="1">
    <location>
        <begin position="86"/>
        <end position="117"/>
    </location>
</feature>
<feature type="compositionally biased region" description="Basic and acidic residues" evidence="1">
    <location>
        <begin position="54"/>
        <end position="67"/>
    </location>
</feature>
<evidence type="ECO:0000313" key="3">
    <source>
        <dbReference type="Proteomes" id="UP000626092"/>
    </source>
</evidence>
<evidence type="ECO:0000256" key="1">
    <source>
        <dbReference type="SAM" id="MobiDB-lite"/>
    </source>
</evidence>
<dbReference type="AlphaFoldDB" id="A0A834H5A2"/>
<gene>
    <name evidence="2" type="ORF">RHSIM_Rhsim04G0032500</name>
</gene>
<feature type="compositionally biased region" description="Basic and acidic residues" evidence="1">
    <location>
        <begin position="108"/>
        <end position="117"/>
    </location>
</feature>
<comment type="caution">
    <text evidence="2">The sequence shown here is derived from an EMBL/GenBank/DDBJ whole genome shotgun (WGS) entry which is preliminary data.</text>
</comment>
<reference evidence="2" key="1">
    <citation type="submission" date="2019-11" db="EMBL/GenBank/DDBJ databases">
        <authorList>
            <person name="Liu Y."/>
            <person name="Hou J."/>
            <person name="Li T.-Q."/>
            <person name="Guan C.-H."/>
            <person name="Wu X."/>
            <person name="Wu H.-Z."/>
            <person name="Ling F."/>
            <person name="Zhang R."/>
            <person name="Shi X.-G."/>
            <person name="Ren J.-P."/>
            <person name="Chen E.-F."/>
            <person name="Sun J.-M."/>
        </authorList>
    </citation>
    <scope>NUCLEOTIDE SEQUENCE</scope>
    <source>
        <strain evidence="2">Adult_tree_wgs_1</strain>
        <tissue evidence="2">Leaves</tissue>
    </source>
</reference>
<feature type="compositionally biased region" description="Polar residues" evidence="1">
    <location>
        <begin position="32"/>
        <end position="48"/>
    </location>
</feature>